<dbReference type="Proteomes" id="UP001474421">
    <property type="component" value="Unassembled WGS sequence"/>
</dbReference>
<protein>
    <submittedName>
        <fullName evidence="2">Uncharacterized protein</fullName>
    </submittedName>
</protein>
<name>A0AAW1C555_CROAD</name>
<sequence>MGNSNTSYGGRGIRSRMQPG</sequence>
<evidence type="ECO:0000256" key="1">
    <source>
        <dbReference type="SAM" id="MobiDB-lite"/>
    </source>
</evidence>
<proteinExistence type="predicted"/>
<comment type="caution">
    <text evidence="2">The sequence shown here is derived from an EMBL/GenBank/DDBJ whole genome shotgun (WGS) entry which is preliminary data.</text>
</comment>
<dbReference type="EMBL" id="JAOTOJ010000001">
    <property type="protein sequence ID" value="KAK9409520.1"/>
    <property type="molecule type" value="Genomic_DNA"/>
</dbReference>
<evidence type="ECO:0000313" key="3">
    <source>
        <dbReference type="Proteomes" id="UP001474421"/>
    </source>
</evidence>
<accession>A0AAW1C555</accession>
<evidence type="ECO:0000313" key="2">
    <source>
        <dbReference type="EMBL" id="KAK9409520.1"/>
    </source>
</evidence>
<keyword evidence="3" id="KW-1185">Reference proteome</keyword>
<feature type="region of interest" description="Disordered" evidence="1">
    <location>
        <begin position="1"/>
        <end position="20"/>
    </location>
</feature>
<reference evidence="2 3" key="1">
    <citation type="journal article" date="2024" name="Proc. Natl. Acad. Sci. U.S.A.">
        <title>The genetic regulatory architecture and epigenomic basis for age-related changes in rattlesnake venom.</title>
        <authorList>
            <person name="Hogan M.P."/>
            <person name="Holding M.L."/>
            <person name="Nystrom G.S."/>
            <person name="Colston T.J."/>
            <person name="Bartlett D.A."/>
            <person name="Mason A.J."/>
            <person name="Ellsworth S.A."/>
            <person name="Rautsaw R.M."/>
            <person name="Lawrence K.C."/>
            <person name="Strickland J.L."/>
            <person name="He B."/>
            <person name="Fraser P."/>
            <person name="Margres M.J."/>
            <person name="Gilbert D.M."/>
            <person name="Gibbs H.L."/>
            <person name="Parkinson C.L."/>
            <person name="Rokyta D.R."/>
        </authorList>
    </citation>
    <scope>NUCLEOTIDE SEQUENCE [LARGE SCALE GENOMIC DNA]</scope>
    <source>
        <strain evidence="2">DRR0105</strain>
    </source>
</reference>
<gene>
    <name evidence="2" type="ORF">NXF25_000695</name>
</gene>
<dbReference type="AlphaFoldDB" id="A0AAW1C555"/>
<organism evidence="2 3">
    <name type="scientific">Crotalus adamanteus</name>
    <name type="common">Eastern diamondback rattlesnake</name>
    <dbReference type="NCBI Taxonomy" id="8729"/>
    <lineage>
        <taxon>Eukaryota</taxon>
        <taxon>Metazoa</taxon>
        <taxon>Chordata</taxon>
        <taxon>Craniata</taxon>
        <taxon>Vertebrata</taxon>
        <taxon>Euteleostomi</taxon>
        <taxon>Lepidosauria</taxon>
        <taxon>Squamata</taxon>
        <taxon>Bifurcata</taxon>
        <taxon>Unidentata</taxon>
        <taxon>Episquamata</taxon>
        <taxon>Toxicofera</taxon>
        <taxon>Serpentes</taxon>
        <taxon>Colubroidea</taxon>
        <taxon>Viperidae</taxon>
        <taxon>Crotalinae</taxon>
        <taxon>Crotalus</taxon>
    </lineage>
</organism>